<evidence type="ECO:0000313" key="1">
    <source>
        <dbReference type="EMBL" id="AZV02343.1"/>
    </source>
</evidence>
<keyword evidence="2" id="KW-1185">Reference proteome</keyword>
<dbReference type="EMBL" id="MK290739">
    <property type="protein sequence ID" value="AZV02343.1"/>
    <property type="molecule type" value="Genomic_DNA"/>
</dbReference>
<proteinExistence type="predicted"/>
<evidence type="ECO:0000313" key="2">
    <source>
        <dbReference type="Proteomes" id="UP000434467"/>
    </source>
</evidence>
<sequence>MSRSGEWYRTRELINEFAARGLQVVVDTGHTLDWYGMESVVRSRLATDHSLFYGFRVNTRNDECVHINEVNRRLQEFLEDFLSWK</sequence>
<accession>A0A678ZXM1</accession>
<organism evidence="1 2">
    <name type="scientific">Pectobacterium phage Q19</name>
    <dbReference type="NCBI Taxonomy" id="2500576"/>
    <lineage>
        <taxon>Viruses</taxon>
        <taxon>Duplodnaviria</taxon>
        <taxon>Heunggongvirae</taxon>
        <taxon>Uroviricota</taxon>
        <taxon>Caudoviricetes</taxon>
        <taxon>Autographivirales</taxon>
        <taxon>Autotranscriptaviridae</taxon>
        <taxon>Studiervirinae</taxon>
        <taxon>Maklayavirus</taxon>
        <taxon>Maklayavirus Q19</taxon>
    </lineage>
</organism>
<gene>
    <name evidence="1" type="ORF">Q19_09</name>
</gene>
<name>A0A678ZXM1_9CAUD</name>
<protein>
    <submittedName>
        <fullName evidence="1">Uncharacterized protein</fullName>
    </submittedName>
</protein>
<reference evidence="1" key="1">
    <citation type="submission" date="2018-12" db="EMBL/GenBank/DDBJ databases">
        <authorList>
            <person name="Shneider M.M."/>
            <person name="Kabanova A.P."/>
            <person name="Korzhenkov A.A."/>
            <person name="Toschakov S.V."/>
            <person name="Miroshnikov K.A."/>
        </authorList>
    </citation>
    <scope>NUCLEOTIDE SEQUENCE [LARGE SCALE GENOMIC DNA]</scope>
</reference>
<dbReference type="Proteomes" id="UP000434467">
    <property type="component" value="Segment"/>
</dbReference>